<reference evidence="1" key="1">
    <citation type="submission" date="2023-03" db="EMBL/GenBank/DDBJ databases">
        <title>Selenobaculum gbiensis gen. nov. sp. nov., a new bacterium isolated from the gut microbiota of IBD patient.</title>
        <authorList>
            <person name="Yeo S."/>
            <person name="Park H."/>
            <person name="Huh C.S."/>
        </authorList>
    </citation>
    <scope>NUCLEOTIDE SEQUENCE</scope>
    <source>
        <strain evidence="1">ICN-92133</strain>
    </source>
</reference>
<sequence>MKYGQGFYLGKPKQKIIDIECQIKREIYKFFEKKKAMHRRDKLTNSIGKIAELELFYCFF</sequence>
<evidence type="ECO:0000313" key="1">
    <source>
        <dbReference type="EMBL" id="WIW70759.1"/>
    </source>
</evidence>
<evidence type="ECO:0000313" key="2">
    <source>
        <dbReference type="Proteomes" id="UP001243623"/>
    </source>
</evidence>
<dbReference type="AlphaFoldDB" id="A0A9Y2EV98"/>
<organism evidence="1 2">
    <name type="scientific">Selenobaculum gibii</name>
    <dbReference type="NCBI Taxonomy" id="3054208"/>
    <lineage>
        <taxon>Bacteria</taxon>
        <taxon>Bacillati</taxon>
        <taxon>Bacillota</taxon>
        <taxon>Negativicutes</taxon>
        <taxon>Selenomonadales</taxon>
        <taxon>Selenomonadaceae</taxon>
        <taxon>Selenobaculum</taxon>
    </lineage>
</organism>
<dbReference type="KEGG" id="sgbi:P3F81_00040"/>
<keyword evidence="2" id="KW-1185">Reference proteome</keyword>
<gene>
    <name evidence="1" type="ORF">P3F81_00040</name>
</gene>
<dbReference type="EMBL" id="CP120678">
    <property type="protein sequence ID" value="WIW70759.1"/>
    <property type="molecule type" value="Genomic_DNA"/>
</dbReference>
<proteinExistence type="predicted"/>
<dbReference type="RefSeq" id="WP_147669365.1">
    <property type="nucleotide sequence ID" value="NZ_CP120678.1"/>
</dbReference>
<dbReference type="Proteomes" id="UP001243623">
    <property type="component" value="Chromosome"/>
</dbReference>
<protein>
    <submittedName>
        <fullName evidence="1">Uncharacterized protein</fullName>
    </submittedName>
</protein>
<name>A0A9Y2EV98_9FIRM</name>
<accession>A0A9Y2EV98</accession>